<protein>
    <submittedName>
        <fullName evidence="8">M20/M25/M40 family metallo-hydrolase</fullName>
    </submittedName>
</protein>
<feature type="domain" description="Peptidase M20 dimerisation" evidence="7">
    <location>
        <begin position="218"/>
        <end position="365"/>
    </location>
</feature>
<organism evidence="8 9">
    <name type="scientific">Rhodanobacter ginsengisoli</name>
    <dbReference type="NCBI Taxonomy" id="418646"/>
    <lineage>
        <taxon>Bacteria</taxon>
        <taxon>Pseudomonadati</taxon>
        <taxon>Pseudomonadota</taxon>
        <taxon>Gammaproteobacteria</taxon>
        <taxon>Lysobacterales</taxon>
        <taxon>Rhodanobacteraceae</taxon>
        <taxon>Rhodanobacter</taxon>
    </lineage>
</organism>
<dbReference type="PROSITE" id="PS00758">
    <property type="entry name" value="ARGE_DAPE_CPG2_1"/>
    <property type="match status" value="1"/>
</dbReference>
<dbReference type="InterPro" id="IPR047177">
    <property type="entry name" value="Pept_M20A"/>
</dbReference>
<dbReference type="InterPro" id="IPR011650">
    <property type="entry name" value="Peptidase_M20_dimer"/>
</dbReference>
<dbReference type="InterPro" id="IPR002933">
    <property type="entry name" value="Peptidase_M20"/>
</dbReference>
<dbReference type="SUPFAM" id="SSF55031">
    <property type="entry name" value="Bacterial exopeptidase dimerisation domain"/>
    <property type="match status" value="1"/>
</dbReference>
<dbReference type="Gene3D" id="1.10.150.900">
    <property type="match status" value="1"/>
</dbReference>
<comment type="similarity">
    <text evidence="1">Belongs to the peptidase M20A family.</text>
</comment>
<dbReference type="Gene3D" id="3.30.70.360">
    <property type="match status" value="1"/>
</dbReference>
<feature type="chain" id="PRO_5047146767" evidence="6">
    <location>
        <begin position="24"/>
        <end position="466"/>
    </location>
</feature>
<keyword evidence="3" id="KW-0479">Metal-binding</keyword>
<dbReference type="Pfam" id="PF01546">
    <property type="entry name" value="Peptidase_M20"/>
    <property type="match status" value="1"/>
</dbReference>
<gene>
    <name evidence="8" type="ORF">ACFPPA_00080</name>
</gene>
<accession>A0ABW0QGS4</accession>
<feature type="signal peptide" evidence="6">
    <location>
        <begin position="1"/>
        <end position="23"/>
    </location>
</feature>
<evidence type="ECO:0000256" key="4">
    <source>
        <dbReference type="ARBA" id="ARBA00022801"/>
    </source>
</evidence>
<evidence type="ECO:0000256" key="5">
    <source>
        <dbReference type="ARBA" id="ARBA00022833"/>
    </source>
</evidence>
<dbReference type="PANTHER" id="PTHR45962">
    <property type="entry name" value="N-FATTY-ACYL-AMINO ACID SYNTHASE/HYDROLASE PM20D1"/>
    <property type="match status" value="1"/>
</dbReference>
<sequence>MNRAPIVRTLAALALLLSLGAHAADTVRGGEHVLAHDLLAQMIGTDTTSEHGSTTGLAEQLARRFLEAGFPKADVQVVGDDPKRRNLVVRLRGRGERQPILLLAHLDVVEARREDWHVDPFKLTARDGYYYGRGTMDIKGAGAGLIATLLRFHQEGLKPKGDYILALTAGEEDGVSNGVQWLLAHRPELIRSEFSINVDGGGPEIRNGRPEVVAVETAEKIYASYTLTVHNPGGHSSLPTPDNAIYRLANGLVRLSALKFPLHTNATTRGYYARLATLYTGALAADMRAVAHDPSDPAAVKRLAATTPYNDAHLRTTCVPTLLAGGDAENALPQMARATVNCRIMPDEQPGHIEAMIKQALADPQIEVAPVAPAPTSPPSPINQALFAHIGEAAMATWGQRMPVSPYMSAGASDSVFLRAAGIPSYVFNGIAYDVNDDRSHGQDERILINSYYQSLEFNYKLLKDL</sequence>
<dbReference type="InterPro" id="IPR036264">
    <property type="entry name" value="Bact_exopeptidase_dim_dom"/>
</dbReference>
<evidence type="ECO:0000256" key="1">
    <source>
        <dbReference type="ARBA" id="ARBA00006247"/>
    </source>
</evidence>
<dbReference type="EMBL" id="JBHSNF010000001">
    <property type="protein sequence ID" value="MFC5524129.1"/>
    <property type="molecule type" value="Genomic_DNA"/>
</dbReference>
<reference evidence="9" key="1">
    <citation type="journal article" date="2019" name="Int. J. Syst. Evol. Microbiol.">
        <title>The Global Catalogue of Microorganisms (GCM) 10K type strain sequencing project: providing services to taxonomists for standard genome sequencing and annotation.</title>
        <authorList>
            <consortium name="The Broad Institute Genomics Platform"/>
            <consortium name="The Broad Institute Genome Sequencing Center for Infectious Disease"/>
            <person name="Wu L."/>
            <person name="Ma J."/>
        </authorList>
    </citation>
    <scope>NUCLEOTIDE SEQUENCE [LARGE SCALE GENOMIC DNA]</scope>
    <source>
        <strain evidence="9">CGMCC 1.16619</strain>
    </source>
</reference>
<evidence type="ECO:0000256" key="3">
    <source>
        <dbReference type="ARBA" id="ARBA00022723"/>
    </source>
</evidence>
<dbReference type="Gene3D" id="3.40.630.10">
    <property type="entry name" value="Zn peptidases"/>
    <property type="match status" value="1"/>
</dbReference>
<comment type="caution">
    <text evidence="8">The sequence shown here is derived from an EMBL/GenBank/DDBJ whole genome shotgun (WGS) entry which is preliminary data.</text>
</comment>
<proteinExistence type="inferred from homology"/>
<keyword evidence="4" id="KW-0378">Hydrolase</keyword>
<evidence type="ECO:0000259" key="7">
    <source>
        <dbReference type="Pfam" id="PF07687"/>
    </source>
</evidence>
<dbReference type="InterPro" id="IPR001261">
    <property type="entry name" value="ArgE/DapE_CS"/>
</dbReference>
<dbReference type="SUPFAM" id="SSF53187">
    <property type="entry name" value="Zn-dependent exopeptidases"/>
    <property type="match status" value="1"/>
</dbReference>
<dbReference type="Proteomes" id="UP001596114">
    <property type="component" value="Unassembled WGS sequence"/>
</dbReference>
<dbReference type="RefSeq" id="WP_377316041.1">
    <property type="nucleotide sequence ID" value="NZ_JBHSNF010000001.1"/>
</dbReference>
<evidence type="ECO:0000313" key="8">
    <source>
        <dbReference type="EMBL" id="MFC5524129.1"/>
    </source>
</evidence>
<evidence type="ECO:0000256" key="2">
    <source>
        <dbReference type="ARBA" id="ARBA00022670"/>
    </source>
</evidence>
<name>A0ABW0QGS4_9GAMM</name>
<keyword evidence="2" id="KW-0645">Protease</keyword>
<evidence type="ECO:0000313" key="9">
    <source>
        <dbReference type="Proteomes" id="UP001596114"/>
    </source>
</evidence>
<keyword evidence="5" id="KW-0862">Zinc</keyword>
<dbReference type="Pfam" id="PF07687">
    <property type="entry name" value="M20_dimer"/>
    <property type="match status" value="1"/>
</dbReference>
<keyword evidence="9" id="KW-1185">Reference proteome</keyword>
<evidence type="ECO:0000256" key="6">
    <source>
        <dbReference type="SAM" id="SignalP"/>
    </source>
</evidence>
<dbReference type="PANTHER" id="PTHR45962:SF1">
    <property type="entry name" value="N-FATTY-ACYL-AMINO ACID SYNTHASE_HYDROLASE PM20D1"/>
    <property type="match status" value="1"/>
</dbReference>
<dbReference type="NCBIfam" id="NF006596">
    <property type="entry name" value="PRK09133.1"/>
    <property type="match status" value="1"/>
</dbReference>
<keyword evidence="6" id="KW-0732">Signal</keyword>